<organism evidence="1 2">
    <name type="scientific">Diphasiastrum complanatum</name>
    <name type="common">Issler's clubmoss</name>
    <name type="synonym">Lycopodium complanatum</name>
    <dbReference type="NCBI Taxonomy" id="34168"/>
    <lineage>
        <taxon>Eukaryota</taxon>
        <taxon>Viridiplantae</taxon>
        <taxon>Streptophyta</taxon>
        <taxon>Embryophyta</taxon>
        <taxon>Tracheophyta</taxon>
        <taxon>Lycopodiopsida</taxon>
        <taxon>Lycopodiales</taxon>
        <taxon>Lycopodiaceae</taxon>
        <taxon>Lycopodioideae</taxon>
        <taxon>Diphasiastrum</taxon>
    </lineage>
</organism>
<name>A0ACC2D6A8_DIPCM</name>
<keyword evidence="2" id="KW-1185">Reference proteome</keyword>
<dbReference type="EMBL" id="CM055098">
    <property type="protein sequence ID" value="KAJ7549757.1"/>
    <property type="molecule type" value="Genomic_DNA"/>
</dbReference>
<proteinExistence type="predicted"/>
<protein>
    <submittedName>
        <fullName evidence="1">Uncharacterized protein</fullName>
    </submittedName>
</protein>
<reference evidence="2" key="1">
    <citation type="journal article" date="2024" name="Proc. Natl. Acad. Sci. U.S.A.">
        <title>Extraordinary preservation of gene collinearity over three hundred million years revealed in homosporous lycophytes.</title>
        <authorList>
            <person name="Li C."/>
            <person name="Wickell D."/>
            <person name="Kuo L.Y."/>
            <person name="Chen X."/>
            <person name="Nie B."/>
            <person name="Liao X."/>
            <person name="Peng D."/>
            <person name="Ji J."/>
            <person name="Jenkins J."/>
            <person name="Williams M."/>
            <person name="Shu S."/>
            <person name="Plott C."/>
            <person name="Barry K."/>
            <person name="Rajasekar S."/>
            <person name="Grimwood J."/>
            <person name="Han X."/>
            <person name="Sun S."/>
            <person name="Hou Z."/>
            <person name="He W."/>
            <person name="Dai G."/>
            <person name="Sun C."/>
            <person name="Schmutz J."/>
            <person name="Leebens-Mack J.H."/>
            <person name="Li F.W."/>
            <person name="Wang L."/>
        </authorList>
    </citation>
    <scope>NUCLEOTIDE SEQUENCE [LARGE SCALE GENOMIC DNA]</scope>
    <source>
        <strain evidence="2">cv. PW_Plant_1</strain>
    </source>
</reference>
<sequence>MLPASSPKKQRPLGEFISVVAARKRARGDSGDVAGFPRPAFDRLVLKRNSLESWDPEEHMEWLRMVRLDGFLSLQWTLLHRDLVVEFLREYNVSTASSLIRGVAITVNEETLSQTLLLPADGEKDKPKGDVDHCSYFSPEAMVKDQGYMVSAAKSDATKARLNICTQLVQLKQNRRYCPRILVTTLLLAEQGIKINWASYLLPTLLKELRRIVANPLAAGVTFIGPLITLLLKNSLLLGKMDFQIMGALQEVGTEPREEASRTTSPERVRNFLAVPKTELQSTSETRQSVPMPHIDMGTPPKELALLPASSSCMERSPKDRLSHCLNEAQQAARELVIENAAHSDKLRMVVSQLHVATFSCQSEKALRHELQSRCNAMERDLKLSQEDLNNERETVEVLSNALGRAERSLKNTLDQLSTRKDELARAEYEMLELKSSLKCELEAKEKLQSICKKLQDTNVKQNHELHAWQEKSNKQGLEIVQLRADQRLWQLATDGLPIPDPVQISMRKWMSMMNEVEQLVKTQFHNLQAENEKLQQLIEELQQEEDRRKEDEKDEEAEQPEKKDENELDSLQCGLSKGKSQLQQASPERLAIYLLPAAAPSRSKNPTSPLPSISSSASSKKLKDNGGMKDQSSELTNEKS</sequence>
<evidence type="ECO:0000313" key="1">
    <source>
        <dbReference type="EMBL" id="KAJ7549757.1"/>
    </source>
</evidence>
<accession>A0ACC2D6A8</accession>
<dbReference type="Proteomes" id="UP001162992">
    <property type="component" value="Chromosome 7"/>
</dbReference>
<comment type="caution">
    <text evidence="1">The sequence shown here is derived from an EMBL/GenBank/DDBJ whole genome shotgun (WGS) entry which is preliminary data.</text>
</comment>
<gene>
    <name evidence="1" type="ORF">O6H91_07G067200</name>
</gene>
<evidence type="ECO:0000313" key="2">
    <source>
        <dbReference type="Proteomes" id="UP001162992"/>
    </source>
</evidence>